<protein>
    <submittedName>
        <fullName evidence="2">Uncharacterized protein</fullName>
    </submittedName>
</protein>
<evidence type="ECO:0000313" key="3">
    <source>
        <dbReference type="Proteomes" id="UP000076400"/>
    </source>
</evidence>
<keyword evidence="1" id="KW-1133">Transmembrane helix</keyword>
<evidence type="ECO:0000313" key="2">
    <source>
        <dbReference type="EMBL" id="KZD07953.1"/>
    </source>
</evidence>
<proteinExistence type="predicted"/>
<comment type="caution">
    <text evidence="2">The sequence shown here is derived from an EMBL/GenBank/DDBJ whole genome shotgun (WGS) entry which is preliminary data.</text>
</comment>
<dbReference type="EMBL" id="LPXN01000109">
    <property type="protein sequence ID" value="KZD07953.1"/>
    <property type="molecule type" value="Genomic_DNA"/>
</dbReference>
<reference evidence="2 3" key="1">
    <citation type="submission" date="2015-12" db="EMBL/GenBank/DDBJ databases">
        <title>Genome sequence of Oceanibaculum pacificum MCCC 1A02656.</title>
        <authorList>
            <person name="Lu L."/>
            <person name="Lai Q."/>
            <person name="Shao Z."/>
            <person name="Qian P."/>
        </authorList>
    </citation>
    <scope>NUCLEOTIDE SEQUENCE [LARGE SCALE GENOMIC DNA]</scope>
    <source>
        <strain evidence="2 3">MCCC 1A02656</strain>
    </source>
</reference>
<organism evidence="2 3">
    <name type="scientific">Oceanibaculum pacificum</name>
    <dbReference type="NCBI Taxonomy" id="580166"/>
    <lineage>
        <taxon>Bacteria</taxon>
        <taxon>Pseudomonadati</taxon>
        <taxon>Pseudomonadota</taxon>
        <taxon>Alphaproteobacteria</taxon>
        <taxon>Rhodospirillales</taxon>
        <taxon>Oceanibaculaceae</taxon>
        <taxon>Oceanibaculum</taxon>
    </lineage>
</organism>
<keyword evidence="3" id="KW-1185">Reference proteome</keyword>
<gene>
    <name evidence="2" type="ORF">AUP43_09160</name>
</gene>
<keyword evidence="1" id="KW-0812">Transmembrane</keyword>
<evidence type="ECO:0000256" key="1">
    <source>
        <dbReference type="SAM" id="Phobius"/>
    </source>
</evidence>
<sequence length="65" mass="7274">MWPAFSPVGVLLWIIASWIIGILGRNRRFGFAGNFLVAFIFTPVVGLLVLLASDDRVPAKTYRPR</sequence>
<accession>A0A154W3B8</accession>
<feature type="transmembrane region" description="Helical" evidence="1">
    <location>
        <begin position="31"/>
        <end position="52"/>
    </location>
</feature>
<dbReference type="AlphaFoldDB" id="A0A154W3B8"/>
<name>A0A154W3B8_9PROT</name>
<dbReference type="Proteomes" id="UP000076400">
    <property type="component" value="Unassembled WGS sequence"/>
</dbReference>
<feature type="transmembrane region" description="Helical" evidence="1">
    <location>
        <begin position="6"/>
        <end position="24"/>
    </location>
</feature>
<dbReference type="STRING" id="580166.AUP43_09160"/>
<keyword evidence="1" id="KW-0472">Membrane</keyword>